<evidence type="ECO:0000313" key="2">
    <source>
        <dbReference type="Proteomes" id="UP001470230"/>
    </source>
</evidence>
<protein>
    <submittedName>
        <fullName evidence="1">Uncharacterized protein</fullName>
    </submittedName>
</protein>
<organism evidence="1 2">
    <name type="scientific">Tritrichomonas musculus</name>
    <dbReference type="NCBI Taxonomy" id="1915356"/>
    <lineage>
        <taxon>Eukaryota</taxon>
        <taxon>Metamonada</taxon>
        <taxon>Parabasalia</taxon>
        <taxon>Tritrichomonadida</taxon>
        <taxon>Tritrichomonadidae</taxon>
        <taxon>Tritrichomonas</taxon>
    </lineage>
</organism>
<accession>A0ABR2HAS1</accession>
<sequence>MSLFSVYYGRQSDVDPGKYEANPKKVNINGEVVGSFFSGKIEMSYQNDTEDAYEYTIVPGNIICNACIHGFEILLDENPIKLKGHENSKVNNGIYLIKRREIFMAF</sequence>
<proteinExistence type="predicted"/>
<keyword evidence="2" id="KW-1185">Reference proteome</keyword>
<dbReference type="Proteomes" id="UP001470230">
    <property type="component" value="Unassembled WGS sequence"/>
</dbReference>
<evidence type="ECO:0000313" key="1">
    <source>
        <dbReference type="EMBL" id="KAK8843542.1"/>
    </source>
</evidence>
<reference evidence="1 2" key="1">
    <citation type="submission" date="2024-04" db="EMBL/GenBank/DDBJ databases">
        <title>Tritrichomonas musculus Genome.</title>
        <authorList>
            <person name="Alves-Ferreira E."/>
            <person name="Grigg M."/>
            <person name="Lorenzi H."/>
            <person name="Galac M."/>
        </authorList>
    </citation>
    <scope>NUCLEOTIDE SEQUENCE [LARGE SCALE GENOMIC DNA]</scope>
    <source>
        <strain evidence="1 2">EAF2021</strain>
    </source>
</reference>
<dbReference type="EMBL" id="JAPFFF010000034">
    <property type="protein sequence ID" value="KAK8843542.1"/>
    <property type="molecule type" value="Genomic_DNA"/>
</dbReference>
<name>A0ABR2HAS1_9EUKA</name>
<comment type="caution">
    <text evidence="1">The sequence shown here is derived from an EMBL/GenBank/DDBJ whole genome shotgun (WGS) entry which is preliminary data.</text>
</comment>
<gene>
    <name evidence="1" type="ORF">M9Y10_024597</name>
</gene>